<accession>A0AAX3N0H9</accession>
<dbReference type="SUPFAM" id="SSF52540">
    <property type="entry name" value="P-loop containing nucleoside triphosphate hydrolases"/>
    <property type="match status" value="1"/>
</dbReference>
<reference evidence="6 9" key="1">
    <citation type="submission" date="2023-02" db="EMBL/GenBank/DDBJ databases">
        <title>Pathogen: clinical or host-associated sample.</title>
        <authorList>
            <person name="Hergert J."/>
            <person name="Casey R."/>
            <person name="Wagner J."/>
            <person name="Young E.L."/>
            <person name="Oakeson K.F."/>
        </authorList>
    </citation>
    <scope>NUCLEOTIDE SEQUENCE</scope>
    <source>
        <strain evidence="7 9">2022CK-00829</strain>
        <strain evidence="6">2022CK-00830</strain>
    </source>
</reference>
<evidence type="ECO:0000313" key="7">
    <source>
        <dbReference type="EMBL" id="WDI02339.1"/>
    </source>
</evidence>
<evidence type="ECO:0000313" key="8">
    <source>
        <dbReference type="Proteomes" id="UP001220962"/>
    </source>
</evidence>
<keyword evidence="2" id="KW-0813">Transport</keyword>
<dbReference type="InterPro" id="IPR003439">
    <property type="entry name" value="ABC_transporter-like_ATP-bd"/>
</dbReference>
<dbReference type="Proteomes" id="UP001221519">
    <property type="component" value="Chromosome"/>
</dbReference>
<dbReference type="CDD" id="cd03230">
    <property type="entry name" value="ABC_DR_subfamily_A"/>
    <property type="match status" value="1"/>
</dbReference>
<evidence type="ECO:0000259" key="5">
    <source>
        <dbReference type="PROSITE" id="PS50893"/>
    </source>
</evidence>
<keyword evidence="4 6" id="KW-0067">ATP-binding</keyword>
<dbReference type="PANTHER" id="PTHR42711">
    <property type="entry name" value="ABC TRANSPORTER ATP-BINDING PROTEIN"/>
    <property type="match status" value="1"/>
</dbReference>
<dbReference type="InterPro" id="IPR017871">
    <property type="entry name" value="ABC_transporter-like_CS"/>
</dbReference>
<evidence type="ECO:0000256" key="1">
    <source>
        <dbReference type="ARBA" id="ARBA00005417"/>
    </source>
</evidence>
<dbReference type="InterPro" id="IPR003593">
    <property type="entry name" value="AAA+_ATPase"/>
</dbReference>
<dbReference type="EMBL" id="CP118101">
    <property type="protein sequence ID" value="WDH82594.1"/>
    <property type="molecule type" value="Genomic_DNA"/>
</dbReference>
<evidence type="ECO:0000313" key="9">
    <source>
        <dbReference type="Proteomes" id="UP001221519"/>
    </source>
</evidence>
<evidence type="ECO:0000256" key="3">
    <source>
        <dbReference type="ARBA" id="ARBA00022741"/>
    </source>
</evidence>
<dbReference type="InterPro" id="IPR050763">
    <property type="entry name" value="ABC_transporter_ATP-binding"/>
</dbReference>
<dbReference type="InterPro" id="IPR027417">
    <property type="entry name" value="P-loop_NTPase"/>
</dbReference>
<dbReference type="PANTHER" id="PTHR42711:SF5">
    <property type="entry name" value="ABC TRANSPORTER ATP-BINDING PROTEIN NATA"/>
    <property type="match status" value="1"/>
</dbReference>
<dbReference type="Gene3D" id="3.40.50.300">
    <property type="entry name" value="P-loop containing nucleotide triphosphate hydrolases"/>
    <property type="match status" value="1"/>
</dbReference>
<gene>
    <name evidence="6" type="ORF">PUW23_24645</name>
    <name evidence="7" type="ORF">PUW25_24635</name>
</gene>
<keyword evidence="3" id="KW-0547">Nucleotide-binding</keyword>
<dbReference type="SMART" id="SM00382">
    <property type="entry name" value="AAA"/>
    <property type="match status" value="1"/>
</dbReference>
<dbReference type="Pfam" id="PF00005">
    <property type="entry name" value="ABC_tran"/>
    <property type="match status" value="1"/>
</dbReference>
<evidence type="ECO:0000313" key="6">
    <source>
        <dbReference type="EMBL" id="WDH82594.1"/>
    </source>
</evidence>
<name>A0AAX3N0H9_9BACL</name>
<organism evidence="6 8">
    <name type="scientific">Paenibacillus urinalis</name>
    <dbReference type="NCBI Taxonomy" id="521520"/>
    <lineage>
        <taxon>Bacteria</taxon>
        <taxon>Bacillati</taxon>
        <taxon>Bacillota</taxon>
        <taxon>Bacilli</taxon>
        <taxon>Bacillales</taxon>
        <taxon>Paenibacillaceae</taxon>
        <taxon>Paenibacillus</taxon>
    </lineage>
</organism>
<proteinExistence type="inferred from homology"/>
<dbReference type="GO" id="GO:0016887">
    <property type="term" value="F:ATP hydrolysis activity"/>
    <property type="evidence" value="ECO:0007669"/>
    <property type="project" value="InterPro"/>
</dbReference>
<dbReference type="RefSeq" id="WP_047912660.1">
    <property type="nucleotide sequence ID" value="NZ_CP118101.1"/>
</dbReference>
<evidence type="ECO:0000256" key="2">
    <source>
        <dbReference type="ARBA" id="ARBA00022448"/>
    </source>
</evidence>
<dbReference type="Proteomes" id="UP001220962">
    <property type="component" value="Chromosome"/>
</dbReference>
<dbReference type="EMBL" id="CP118108">
    <property type="protein sequence ID" value="WDI02339.1"/>
    <property type="molecule type" value="Genomic_DNA"/>
</dbReference>
<dbReference type="GO" id="GO:0005524">
    <property type="term" value="F:ATP binding"/>
    <property type="evidence" value="ECO:0007669"/>
    <property type="project" value="UniProtKB-KW"/>
</dbReference>
<protein>
    <submittedName>
        <fullName evidence="6">ABC transporter ATP-binding protein</fullName>
    </submittedName>
</protein>
<evidence type="ECO:0000256" key="4">
    <source>
        <dbReference type="ARBA" id="ARBA00022840"/>
    </source>
</evidence>
<feature type="domain" description="ABC transporter" evidence="5">
    <location>
        <begin position="3"/>
        <end position="228"/>
    </location>
</feature>
<dbReference type="PROSITE" id="PS00211">
    <property type="entry name" value="ABC_TRANSPORTER_1"/>
    <property type="match status" value="1"/>
</dbReference>
<comment type="similarity">
    <text evidence="1">Belongs to the ABC transporter superfamily.</text>
</comment>
<dbReference type="PROSITE" id="PS50893">
    <property type="entry name" value="ABC_TRANSPORTER_2"/>
    <property type="match status" value="1"/>
</dbReference>
<sequence>MVLNVKNLSVTYGSALAVNHISFELESGKVLGLLGANGAGKSSTISAVLGMEKSQYDELAILGKSPIKERKHVFQEVGVQLQSTQFQENITVQDSCRQWKSLYQQTADINELLRIFGLEDKSDQLVKTLSGGERQRLAVLLALIHQPKLVFLDELTTGLDTRARRMLWNRLLDMKQQGMAMVLTSHYMDEVEILCDEILILHKGNTVFQGTIPEALELSGTQSLEEAYLHFAGTEGDIY</sequence>
<keyword evidence="9" id="KW-1185">Reference proteome</keyword>
<dbReference type="AlphaFoldDB" id="A0AAX3N0H9"/>